<dbReference type="InterPro" id="IPR043636">
    <property type="entry name" value="L1_RRM_dom"/>
</dbReference>
<reference evidence="3 4" key="1">
    <citation type="submission" date="2021-06" db="EMBL/GenBank/DDBJ databases">
        <title>Differences between aerobic and microaerobic xylene degrading microbial communities.</title>
        <authorList>
            <person name="Banerjee S."/>
            <person name="Tancsics A."/>
        </authorList>
    </citation>
    <scope>NUCLEOTIDE SEQUENCE [LARGE SCALE GENOMIC DNA]</scope>
    <source>
        <strain evidence="3 4">MAP12</strain>
    </source>
</reference>
<evidence type="ECO:0000259" key="2">
    <source>
        <dbReference type="Pfam" id="PF17490"/>
    </source>
</evidence>
<dbReference type="Proteomes" id="UP000813068">
    <property type="component" value="Unassembled WGS sequence"/>
</dbReference>
<evidence type="ECO:0000313" key="4">
    <source>
        <dbReference type="Proteomes" id="UP000813068"/>
    </source>
</evidence>
<feature type="domain" description="L1 transposable element dsRBD-like" evidence="2">
    <location>
        <begin position="104"/>
        <end position="145"/>
    </location>
</feature>
<protein>
    <recommendedName>
        <fullName evidence="5">L1 transposable element RRM domain-containing protein</fullName>
    </recommendedName>
</protein>
<gene>
    <name evidence="3" type="ORF">KRX52_18445</name>
</gene>
<evidence type="ECO:0008006" key="5">
    <source>
        <dbReference type="Google" id="ProtNLM"/>
    </source>
</evidence>
<feature type="non-terminal residue" evidence="3">
    <location>
        <position position="146"/>
    </location>
</feature>
<accession>A0ABS6N132</accession>
<evidence type="ECO:0000313" key="3">
    <source>
        <dbReference type="EMBL" id="MBV2134755.1"/>
    </source>
</evidence>
<sequence length="146" mass="17037">MKRPNLRIIGIEEGEETQLKGAENIFNKIIEENFPNLKKDMPMKVQEAYRMPNRVDHKRKSPRHIIIKTPNVQNKEKILRAAREKGQVTYKGKPIRITPNFSMETLKARRTSIDILPTLREHGCQPRLLYPAKLSITIDGENKIFH</sequence>
<dbReference type="Pfam" id="PF02994">
    <property type="entry name" value="Transposase_22"/>
    <property type="match status" value="1"/>
</dbReference>
<proteinExistence type="predicted"/>
<name>A0ABS6N132_9GAMM</name>
<organism evidence="3 4">
    <name type="scientific">Geopseudomonas aromaticivorans</name>
    <dbReference type="NCBI Taxonomy" id="2849492"/>
    <lineage>
        <taxon>Bacteria</taxon>
        <taxon>Pseudomonadati</taxon>
        <taxon>Pseudomonadota</taxon>
        <taxon>Gammaproteobacteria</taxon>
        <taxon>Pseudomonadales</taxon>
        <taxon>Pseudomonadaceae</taxon>
        <taxon>Geopseudomonas</taxon>
    </lineage>
</organism>
<dbReference type="InterPro" id="IPR035300">
    <property type="entry name" value="L1_dsRBD"/>
</dbReference>
<evidence type="ECO:0000259" key="1">
    <source>
        <dbReference type="Pfam" id="PF02994"/>
    </source>
</evidence>
<comment type="caution">
    <text evidence="3">The sequence shown here is derived from an EMBL/GenBank/DDBJ whole genome shotgun (WGS) entry which is preliminary data.</text>
</comment>
<dbReference type="RefSeq" id="WP_217683196.1">
    <property type="nucleotide sequence ID" value="NZ_JAHRGL010000070.1"/>
</dbReference>
<keyword evidence="4" id="KW-1185">Reference proteome</keyword>
<dbReference type="PANTHER" id="PTHR11505">
    <property type="entry name" value="L1 TRANSPOSABLE ELEMENT-RELATED"/>
    <property type="match status" value="1"/>
</dbReference>
<dbReference type="Pfam" id="PF17490">
    <property type="entry name" value="Tnp_22_dsRBD"/>
    <property type="match status" value="1"/>
</dbReference>
<dbReference type="EMBL" id="JAHRGL010000070">
    <property type="protein sequence ID" value="MBV2134755.1"/>
    <property type="molecule type" value="Genomic_DNA"/>
</dbReference>
<dbReference type="InterPro" id="IPR004244">
    <property type="entry name" value="Transposase_22"/>
</dbReference>
<feature type="domain" description="L1 transposable element RRM" evidence="1">
    <location>
        <begin position="3"/>
        <end position="98"/>
    </location>
</feature>